<keyword evidence="3" id="KW-0136">Cellulose degradation</keyword>
<dbReference type="EMBL" id="BOQP01000030">
    <property type="protein sequence ID" value="GIM77549.1"/>
    <property type="molecule type" value="Genomic_DNA"/>
</dbReference>
<keyword evidence="2" id="KW-0378">Hydrolase</keyword>
<evidence type="ECO:0000313" key="11">
    <source>
        <dbReference type="EMBL" id="GIM77549.1"/>
    </source>
</evidence>
<dbReference type="RefSeq" id="WP_244876343.1">
    <property type="nucleotide sequence ID" value="NZ_BAAATW010000016.1"/>
</dbReference>
<evidence type="ECO:0000256" key="9">
    <source>
        <dbReference type="SAM" id="SignalP"/>
    </source>
</evidence>
<gene>
    <name evidence="11" type="ORF">Aco04nite_56000</name>
</gene>
<dbReference type="Gene3D" id="2.130.10.10">
    <property type="entry name" value="YVTN repeat-like/Quinoprotein amine dehydrogenase"/>
    <property type="match status" value="2"/>
</dbReference>
<dbReference type="PANTHER" id="PTHR43739">
    <property type="entry name" value="XYLOGLUCANASE (EUROFUNG)"/>
    <property type="match status" value="1"/>
</dbReference>
<organism evidence="11 12">
    <name type="scientific">Winogradskya consettensis</name>
    <dbReference type="NCBI Taxonomy" id="113560"/>
    <lineage>
        <taxon>Bacteria</taxon>
        <taxon>Bacillati</taxon>
        <taxon>Actinomycetota</taxon>
        <taxon>Actinomycetes</taxon>
        <taxon>Micromonosporales</taxon>
        <taxon>Micromonosporaceae</taxon>
        <taxon>Winogradskya</taxon>
    </lineage>
</organism>
<keyword evidence="4" id="KW-0119">Carbohydrate metabolism</keyword>
<evidence type="ECO:0000256" key="2">
    <source>
        <dbReference type="ARBA" id="ARBA00022801"/>
    </source>
</evidence>
<dbReference type="PROSITE" id="PS51173">
    <property type="entry name" value="CBM2"/>
    <property type="match status" value="1"/>
</dbReference>
<reference evidence="11" key="1">
    <citation type="submission" date="2021-03" db="EMBL/GenBank/DDBJ databases">
        <title>Whole genome shotgun sequence of Actinoplanes consettensis NBRC 14913.</title>
        <authorList>
            <person name="Komaki H."/>
            <person name="Tamura T."/>
        </authorList>
    </citation>
    <scope>NUCLEOTIDE SEQUENCE</scope>
    <source>
        <strain evidence="11">NBRC 14913</strain>
    </source>
</reference>
<evidence type="ECO:0000256" key="7">
    <source>
        <dbReference type="ARBA" id="ARBA00037986"/>
    </source>
</evidence>
<dbReference type="InterPro" id="IPR001919">
    <property type="entry name" value="CBD2"/>
</dbReference>
<protein>
    <submittedName>
        <fullName evidence="11">Xyloglucanase</fullName>
    </submittedName>
</protein>
<feature type="compositionally biased region" description="Low complexity" evidence="8">
    <location>
        <begin position="745"/>
        <end position="767"/>
    </location>
</feature>
<feature type="compositionally biased region" description="Pro residues" evidence="8">
    <location>
        <begin position="768"/>
        <end position="787"/>
    </location>
</feature>
<dbReference type="GO" id="GO:0030245">
    <property type="term" value="P:cellulose catabolic process"/>
    <property type="evidence" value="ECO:0007669"/>
    <property type="project" value="UniProtKB-KW"/>
</dbReference>
<dbReference type="InterPro" id="IPR012291">
    <property type="entry name" value="CBM2_carb-bd_dom_sf"/>
</dbReference>
<dbReference type="Gene3D" id="2.60.40.290">
    <property type="match status" value="1"/>
</dbReference>
<dbReference type="Proteomes" id="UP000680865">
    <property type="component" value="Unassembled WGS sequence"/>
</dbReference>
<dbReference type="InterPro" id="IPR052025">
    <property type="entry name" value="Xyloglucanase_GH74"/>
</dbReference>
<feature type="chain" id="PRO_5039328140" evidence="9">
    <location>
        <begin position="23"/>
        <end position="888"/>
    </location>
</feature>
<evidence type="ECO:0000256" key="3">
    <source>
        <dbReference type="ARBA" id="ARBA00023001"/>
    </source>
</evidence>
<dbReference type="CDD" id="cd15482">
    <property type="entry name" value="Sialidase_non-viral"/>
    <property type="match status" value="1"/>
</dbReference>
<evidence type="ECO:0000259" key="10">
    <source>
        <dbReference type="PROSITE" id="PS51173"/>
    </source>
</evidence>
<dbReference type="GO" id="GO:0004553">
    <property type="term" value="F:hydrolase activity, hydrolyzing O-glycosyl compounds"/>
    <property type="evidence" value="ECO:0007669"/>
    <property type="project" value="InterPro"/>
</dbReference>
<comment type="caution">
    <text evidence="11">The sequence shown here is derived from an EMBL/GenBank/DDBJ whole genome shotgun (WGS) entry which is preliminary data.</text>
</comment>
<dbReference type="PANTHER" id="PTHR43739:SF2">
    <property type="entry name" value="OLIGOXYLOGLUCAN-REDUCING END-SPECIFIC XYLOGLUCANASE-RELATED"/>
    <property type="match status" value="1"/>
</dbReference>
<dbReference type="SMART" id="SM00637">
    <property type="entry name" value="CBD_II"/>
    <property type="match status" value="1"/>
</dbReference>
<evidence type="ECO:0000256" key="4">
    <source>
        <dbReference type="ARBA" id="ARBA00023277"/>
    </source>
</evidence>
<dbReference type="AlphaFoldDB" id="A0A919STB2"/>
<dbReference type="GO" id="GO:0030247">
    <property type="term" value="F:polysaccharide binding"/>
    <property type="evidence" value="ECO:0007669"/>
    <property type="project" value="UniProtKB-UniRule"/>
</dbReference>
<evidence type="ECO:0000256" key="6">
    <source>
        <dbReference type="ARBA" id="ARBA00023326"/>
    </source>
</evidence>
<feature type="signal peptide" evidence="9">
    <location>
        <begin position="1"/>
        <end position="22"/>
    </location>
</feature>
<proteinExistence type="inferred from homology"/>
<keyword evidence="5" id="KW-0326">Glycosidase</keyword>
<dbReference type="FunFam" id="2.130.10.10:FF:000545">
    <property type="entry name" value="Xyloglucanase Xgh74A"/>
    <property type="match status" value="1"/>
</dbReference>
<keyword evidence="1 9" id="KW-0732">Signal</keyword>
<evidence type="ECO:0000256" key="1">
    <source>
        <dbReference type="ARBA" id="ARBA00022729"/>
    </source>
</evidence>
<comment type="similarity">
    <text evidence="7">Belongs to the glycosyl hydrolase 74 family.</text>
</comment>
<dbReference type="InterPro" id="IPR008965">
    <property type="entry name" value="CBM2/CBM3_carb-bd_dom_sf"/>
</dbReference>
<keyword evidence="6" id="KW-0624">Polysaccharide degradation</keyword>
<dbReference type="SUPFAM" id="SSF110296">
    <property type="entry name" value="Oligoxyloglucan reducing end-specific cellobiohydrolase"/>
    <property type="match status" value="2"/>
</dbReference>
<dbReference type="InterPro" id="IPR015943">
    <property type="entry name" value="WD40/YVTN_repeat-like_dom_sf"/>
</dbReference>
<sequence length="888" mass="92752">MHRRRLTVLVAALSLSGAAALAVPALQQPLPAAAAASDAYAWKNVRIDGGGFVPGLIFSRAEKNLIYARTDIGGAYRWNQAGQNWVPLLDWVARDKFGYNGVLSIAADPVDANRVYAAVGMYTNSWDPNNGAILRSTDRGATWQITTLPFKNGGNMPGRGMGERLAVDPGNNRNVYFAAEGGNGLYRSTDYGTTFSKVTAFPNAGNYVQDPADPNGYLNQNQGLSWVTFGDTNQIYVGVADKQNPVYRSLDGGTTWERVAGQPTGYLAHKGVIQGKYLFIATSDSGGPYDGGTGQVQRLDTTTGTWTDISPTPAADAYYGYSGLTVDRLHPGTLMVATQISWWPDVIFFRSTDYGATWTRIWDYNGYPSTTKRYTMDVSSDPWLDFNTNPQPPEATPKLGWMTESLEIDPFDSNRMLYGTGATVYGTTQLTNWDSNTAFTIKPFATGIEETAVLDLASPPSGAPLVSALGDVGGFHHGDLSAVPPNFHDTPSLGSNTSLDFAELSPAVFARVGNADAAPHLGVSNDGGKNWYAGQEPSGVTGGGTIAVGADANSFVWSPAGTGVHYSTTRGSSWTASTGIPAGAKVESDRVNPRTFYGYAGSSVYVSKDGGATFTTGAALAATNLKAVPGKTGDVWLAGTTGLHHSTDAGTTFTRLATVTSAINVAFGKAAPGAAYPAVFLVGVVDGVDGVFRSDDAGATWVRINDNAHQYGNNGDALAGDPRVYGRVYLGTNGRGILYADRTGTTTTPPTSSPTASPSTTPSTSPSPTTPPPTTTPPPSTTPPSTTPPTTGGCTAAYRVTSSWQGGFQAEVTVTNGSAATTAWTVGWTLPSGQDVTQVWNGTLTKSGAAVTVRNAAYNGTLAANATTTFGLTGTGAATVPATTCARS</sequence>
<feature type="region of interest" description="Disordered" evidence="8">
    <location>
        <begin position="740"/>
        <end position="794"/>
    </location>
</feature>
<keyword evidence="12" id="KW-1185">Reference proteome</keyword>
<accession>A0A919STB2</accession>
<name>A0A919STB2_9ACTN</name>
<dbReference type="FunFam" id="2.130.10.10:FF:000534">
    <property type="entry name" value="Xyloglucanase Xgh74A"/>
    <property type="match status" value="1"/>
</dbReference>
<evidence type="ECO:0000313" key="12">
    <source>
        <dbReference type="Proteomes" id="UP000680865"/>
    </source>
</evidence>
<dbReference type="SUPFAM" id="SSF49384">
    <property type="entry name" value="Carbohydrate-binding domain"/>
    <property type="match status" value="1"/>
</dbReference>
<dbReference type="Pfam" id="PF00553">
    <property type="entry name" value="CBM_2"/>
    <property type="match status" value="1"/>
</dbReference>
<feature type="domain" description="CBM2" evidence="10">
    <location>
        <begin position="787"/>
        <end position="888"/>
    </location>
</feature>
<evidence type="ECO:0000256" key="5">
    <source>
        <dbReference type="ARBA" id="ARBA00023295"/>
    </source>
</evidence>
<evidence type="ECO:0000256" key="8">
    <source>
        <dbReference type="SAM" id="MobiDB-lite"/>
    </source>
</evidence>
<dbReference type="GO" id="GO:0010411">
    <property type="term" value="P:xyloglucan metabolic process"/>
    <property type="evidence" value="ECO:0007669"/>
    <property type="project" value="TreeGrafter"/>
</dbReference>